<dbReference type="SMART" id="SM00332">
    <property type="entry name" value="PP2Cc"/>
    <property type="match status" value="1"/>
</dbReference>
<feature type="compositionally biased region" description="Polar residues" evidence="11">
    <location>
        <begin position="9"/>
        <end position="22"/>
    </location>
</feature>
<evidence type="ECO:0000313" key="15">
    <source>
        <dbReference type="Proteomes" id="UP000319731"/>
    </source>
</evidence>
<accession>A0A507C165</accession>
<dbReference type="SUPFAM" id="SSF81606">
    <property type="entry name" value="PP2C-like"/>
    <property type="match status" value="1"/>
</dbReference>
<evidence type="ECO:0000256" key="7">
    <source>
        <dbReference type="ARBA" id="ARBA00022912"/>
    </source>
</evidence>
<comment type="similarity">
    <text evidence="3 10">Belongs to the PP2C family.</text>
</comment>
<evidence type="ECO:0000256" key="10">
    <source>
        <dbReference type="RuleBase" id="RU003465"/>
    </source>
</evidence>
<dbReference type="InterPro" id="IPR001932">
    <property type="entry name" value="PPM-type_phosphatase-like_dom"/>
</dbReference>
<evidence type="ECO:0000256" key="8">
    <source>
        <dbReference type="ARBA" id="ARBA00023211"/>
    </source>
</evidence>
<comment type="cofactor">
    <cofactor evidence="1">
        <name>Mn(2+)</name>
        <dbReference type="ChEBI" id="CHEBI:29035"/>
    </cofactor>
</comment>
<dbReference type="InterPro" id="IPR000222">
    <property type="entry name" value="PP2C_BS"/>
</dbReference>
<evidence type="ECO:0000256" key="3">
    <source>
        <dbReference type="ARBA" id="ARBA00006702"/>
    </source>
</evidence>
<evidence type="ECO:0000256" key="5">
    <source>
        <dbReference type="ARBA" id="ARBA00022723"/>
    </source>
</evidence>
<keyword evidence="8" id="KW-0464">Manganese</keyword>
<feature type="region of interest" description="Disordered" evidence="11">
    <location>
        <begin position="380"/>
        <end position="448"/>
    </location>
</feature>
<dbReference type="PROSITE" id="PS01032">
    <property type="entry name" value="PPM_1"/>
    <property type="match status" value="1"/>
</dbReference>
<evidence type="ECO:0000259" key="13">
    <source>
        <dbReference type="PROSITE" id="PS51746"/>
    </source>
</evidence>
<feature type="transmembrane region" description="Helical" evidence="12">
    <location>
        <begin position="53"/>
        <end position="75"/>
    </location>
</feature>
<evidence type="ECO:0000256" key="2">
    <source>
        <dbReference type="ARBA" id="ARBA00001946"/>
    </source>
</evidence>
<keyword evidence="12" id="KW-0812">Transmembrane</keyword>
<keyword evidence="5" id="KW-0479">Metal-binding</keyword>
<feature type="domain" description="PPM-type phosphatase" evidence="13">
    <location>
        <begin position="582"/>
        <end position="875"/>
    </location>
</feature>
<dbReference type="Pfam" id="PF00481">
    <property type="entry name" value="PP2C"/>
    <property type="match status" value="1"/>
</dbReference>
<feature type="transmembrane region" description="Helical" evidence="12">
    <location>
        <begin position="129"/>
        <end position="152"/>
    </location>
</feature>
<keyword evidence="7 10" id="KW-0904">Protein phosphatase</keyword>
<keyword evidence="6 10" id="KW-0378">Hydrolase</keyword>
<name>A0A507C165_9FUNG</name>
<dbReference type="EC" id="3.1.3.16" evidence="4"/>
<comment type="cofactor">
    <cofactor evidence="2">
        <name>Mg(2+)</name>
        <dbReference type="ChEBI" id="CHEBI:18420"/>
    </cofactor>
</comment>
<gene>
    <name evidence="14" type="ORF">SmJEL517_g02572</name>
</gene>
<dbReference type="AlphaFoldDB" id="A0A507C165"/>
<evidence type="ECO:0000256" key="1">
    <source>
        <dbReference type="ARBA" id="ARBA00001936"/>
    </source>
</evidence>
<dbReference type="Proteomes" id="UP000319731">
    <property type="component" value="Unassembled WGS sequence"/>
</dbReference>
<comment type="catalytic activity">
    <reaction evidence="9">
        <text>O-phospho-L-threonyl-[protein] + H2O = L-threonyl-[protein] + phosphate</text>
        <dbReference type="Rhea" id="RHEA:47004"/>
        <dbReference type="Rhea" id="RHEA-COMP:11060"/>
        <dbReference type="Rhea" id="RHEA-COMP:11605"/>
        <dbReference type="ChEBI" id="CHEBI:15377"/>
        <dbReference type="ChEBI" id="CHEBI:30013"/>
        <dbReference type="ChEBI" id="CHEBI:43474"/>
        <dbReference type="ChEBI" id="CHEBI:61977"/>
        <dbReference type="EC" id="3.1.3.16"/>
    </reaction>
    <physiologicalReaction direction="left-to-right" evidence="9">
        <dbReference type="Rhea" id="RHEA:47005"/>
    </physiologicalReaction>
</comment>
<dbReference type="CDD" id="cd00143">
    <property type="entry name" value="PP2Cc"/>
    <property type="match status" value="1"/>
</dbReference>
<feature type="region of interest" description="Disordered" evidence="11">
    <location>
        <begin position="521"/>
        <end position="541"/>
    </location>
</feature>
<evidence type="ECO:0000313" key="14">
    <source>
        <dbReference type="EMBL" id="TPX34837.1"/>
    </source>
</evidence>
<feature type="region of interest" description="Disordered" evidence="11">
    <location>
        <begin position="1"/>
        <end position="22"/>
    </location>
</feature>
<keyword evidence="15" id="KW-1185">Reference proteome</keyword>
<dbReference type="GeneID" id="42003797"/>
<dbReference type="PANTHER" id="PTHR13832">
    <property type="entry name" value="PROTEIN PHOSPHATASE 2C"/>
    <property type="match status" value="1"/>
</dbReference>
<evidence type="ECO:0000256" key="6">
    <source>
        <dbReference type="ARBA" id="ARBA00022801"/>
    </source>
</evidence>
<organism evidence="14 15">
    <name type="scientific">Synchytrium microbalum</name>
    <dbReference type="NCBI Taxonomy" id="1806994"/>
    <lineage>
        <taxon>Eukaryota</taxon>
        <taxon>Fungi</taxon>
        <taxon>Fungi incertae sedis</taxon>
        <taxon>Chytridiomycota</taxon>
        <taxon>Chytridiomycota incertae sedis</taxon>
        <taxon>Chytridiomycetes</taxon>
        <taxon>Synchytriales</taxon>
        <taxon>Synchytriaceae</taxon>
        <taxon>Synchytrium</taxon>
    </lineage>
</organism>
<dbReference type="RefSeq" id="XP_031025475.1">
    <property type="nucleotide sequence ID" value="XM_031168500.1"/>
</dbReference>
<reference evidence="14 15" key="1">
    <citation type="journal article" date="2019" name="Sci. Rep.">
        <title>Comparative genomics of chytrid fungi reveal insights into the obligate biotrophic and pathogenic lifestyle of Synchytrium endobioticum.</title>
        <authorList>
            <person name="van de Vossenberg B.T.L.H."/>
            <person name="Warris S."/>
            <person name="Nguyen H.D.T."/>
            <person name="van Gent-Pelzer M.P.E."/>
            <person name="Joly D.L."/>
            <person name="van de Geest H.C."/>
            <person name="Bonants P.J.M."/>
            <person name="Smith D.S."/>
            <person name="Levesque C.A."/>
            <person name="van der Lee T.A.J."/>
        </authorList>
    </citation>
    <scope>NUCLEOTIDE SEQUENCE [LARGE SCALE GENOMIC DNA]</scope>
    <source>
        <strain evidence="14 15">JEL517</strain>
    </source>
</reference>
<comment type="caution">
    <text evidence="14">The sequence shown here is derived from an EMBL/GenBank/DDBJ whole genome shotgun (WGS) entry which is preliminary data.</text>
</comment>
<dbReference type="PROSITE" id="PS51746">
    <property type="entry name" value="PPM_2"/>
    <property type="match status" value="1"/>
</dbReference>
<sequence>MAQVAGTVNPDTSIGQQQPSSTTTIHNASWTRFRDLIATIVGGLQADVSLQHWTANLAGTSALLVFTYITLGSVIEISCNQIKRLAPSAAAKTSSIGARPVVSPARASVVVPPPKITTIVAKPVARTKWLFRLVSTGGMLFVAYRVCVWYAMRQIKPRPILKVPSRTASLVVAPPAIVQISKPVVPVTAESPVVVARELPATYQPDVLPDTCPESPPPPYTENTAIAPISKGIIVETPNTLVNAVVMKALDTVKQDILQDVSVKQATKNVGNLPPRAETPDILRRQDQVSKRSGTPQPVAVVQHRPSLQTADSIRSIPSGSARLVFDKKGASKSRTQAAEPPKSAFEGYRVIARPTDGSAPIPPTRTIMDKRFGRSSTVRPFKKTLPLPPGTSTPGGVVRERPPVPSLSGYNTVARFSDEAVQARRQQRVDESSKSTSGRSTPVPQPIITRPVSRMSEDAPSIPSISPSLETDDMLGSIMSAIEKDVVVEPELILDHVEIRPPLINMHGVEQPVIVTSPVTSTPSSPIMNSTEVKHSPSPIAWQYTPEGRRILAWEMHPNRDEWADPVTRQDVQVGGDERVCWAAVSMQGWREEMEDEHTAILNLSSTTSLSDISSPATNAYYPKVKVPACSFSSSPVSLFAVFDGHGGEACAKVASLGLPLRVARDEAFRRGDYKSALRNGYLGVDADMQSDPELGQDVAGCTAVTALITPDYRILVANAGDSRAVLSSSGDALPLSFDHKPTNPDEYARIRTAGSFVENGRVDGNLALSRALGDFEYKQNVMLSPERQIVTANPDVVERRCRDGDEFVVLACDGIWDCMTNQECIDFLRQCIVLSTHANPIQDASQQLLDYCMGSSPDDYCGTDNMTVLVVALLKGRKVDEWDGDRTTTPYKPASYTTSKSSSMTHITQFMQDPNILIQTSASTKPRTSSYNAPKLTRLYVLQVLAARKSGSSAQPAVERFPRDKEFRPRWKLDLLDAFADIVNGENACTACYLSESERVIYLSVNSDHNLARTVEFTNTEWNKMKKITTIKDVTHVNSRDCDALVTEILHTRTKYLKALLKRKTPKQSRIYYNCAKV</sequence>
<dbReference type="GO" id="GO:0046872">
    <property type="term" value="F:metal ion binding"/>
    <property type="evidence" value="ECO:0007669"/>
    <property type="project" value="UniProtKB-KW"/>
</dbReference>
<dbReference type="OrthoDB" id="10264738at2759"/>
<evidence type="ECO:0000256" key="11">
    <source>
        <dbReference type="SAM" id="MobiDB-lite"/>
    </source>
</evidence>
<keyword evidence="12" id="KW-1133">Transmembrane helix</keyword>
<dbReference type="EMBL" id="QEAO01000011">
    <property type="protein sequence ID" value="TPX34837.1"/>
    <property type="molecule type" value="Genomic_DNA"/>
</dbReference>
<evidence type="ECO:0000256" key="9">
    <source>
        <dbReference type="ARBA" id="ARBA00048832"/>
    </source>
</evidence>
<dbReference type="InterPro" id="IPR036457">
    <property type="entry name" value="PPM-type-like_dom_sf"/>
</dbReference>
<keyword evidence="12" id="KW-0472">Membrane</keyword>
<proteinExistence type="inferred from homology"/>
<evidence type="ECO:0000256" key="4">
    <source>
        <dbReference type="ARBA" id="ARBA00013081"/>
    </source>
</evidence>
<dbReference type="GO" id="GO:0004722">
    <property type="term" value="F:protein serine/threonine phosphatase activity"/>
    <property type="evidence" value="ECO:0007669"/>
    <property type="project" value="UniProtKB-EC"/>
</dbReference>
<evidence type="ECO:0000256" key="12">
    <source>
        <dbReference type="SAM" id="Phobius"/>
    </source>
</evidence>
<dbReference type="PANTHER" id="PTHR13832:SF565">
    <property type="entry name" value="AT28366P-RELATED"/>
    <property type="match status" value="1"/>
</dbReference>
<feature type="compositionally biased region" description="Basic and acidic residues" evidence="11">
    <location>
        <begin position="417"/>
        <end position="434"/>
    </location>
</feature>
<dbReference type="Gene3D" id="3.60.40.10">
    <property type="entry name" value="PPM-type phosphatase domain"/>
    <property type="match status" value="1"/>
</dbReference>
<dbReference type="STRING" id="1806994.A0A507C165"/>
<dbReference type="InterPro" id="IPR015655">
    <property type="entry name" value="PP2C"/>
</dbReference>
<protein>
    <recommendedName>
        <fullName evidence="4">protein-serine/threonine phosphatase</fullName>
        <ecNumber evidence="4">3.1.3.16</ecNumber>
    </recommendedName>
</protein>